<dbReference type="GO" id="GO:0016298">
    <property type="term" value="F:lipase activity"/>
    <property type="evidence" value="ECO:0007669"/>
    <property type="project" value="InterPro"/>
</dbReference>
<dbReference type="InterPro" id="IPR000734">
    <property type="entry name" value="TAG_lipase"/>
</dbReference>
<comment type="subcellular location">
    <subcellularLocation>
        <location evidence="1">Secreted</location>
    </subcellularLocation>
</comment>
<dbReference type="InParanoid" id="A0A194RE37"/>
<dbReference type="InterPro" id="IPR029058">
    <property type="entry name" value="AB_hydrolase_fold"/>
</dbReference>
<comment type="similarity">
    <text evidence="2 4">Belongs to the AB hydrolase superfamily. Lipase family.</text>
</comment>
<organism evidence="6 7">
    <name type="scientific">Papilio machaon</name>
    <name type="common">Old World swallowtail butterfly</name>
    <dbReference type="NCBI Taxonomy" id="76193"/>
    <lineage>
        <taxon>Eukaryota</taxon>
        <taxon>Metazoa</taxon>
        <taxon>Ecdysozoa</taxon>
        <taxon>Arthropoda</taxon>
        <taxon>Hexapoda</taxon>
        <taxon>Insecta</taxon>
        <taxon>Pterygota</taxon>
        <taxon>Neoptera</taxon>
        <taxon>Endopterygota</taxon>
        <taxon>Lepidoptera</taxon>
        <taxon>Glossata</taxon>
        <taxon>Ditrysia</taxon>
        <taxon>Papilionoidea</taxon>
        <taxon>Papilionidae</taxon>
        <taxon>Papilioninae</taxon>
        <taxon>Papilio</taxon>
    </lineage>
</organism>
<gene>
    <name evidence="6" type="ORF">RR48_09652</name>
</gene>
<dbReference type="PRINTS" id="PR00821">
    <property type="entry name" value="TAGLIPASE"/>
</dbReference>
<reference evidence="6 7" key="1">
    <citation type="journal article" date="2015" name="Nat. Commun.">
        <title>Outbred genome sequencing and CRISPR/Cas9 gene editing in butterflies.</title>
        <authorList>
            <person name="Li X."/>
            <person name="Fan D."/>
            <person name="Zhang W."/>
            <person name="Liu G."/>
            <person name="Zhang L."/>
            <person name="Zhao L."/>
            <person name="Fang X."/>
            <person name="Chen L."/>
            <person name="Dong Y."/>
            <person name="Chen Y."/>
            <person name="Ding Y."/>
            <person name="Zhao R."/>
            <person name="Feng M."/>
            <person name="Zhu Y."/>
            <person name="Feng Y."/>
            <person name="Jiang X."/>
            <person name="Zhu D."/>
            <person name="Xiang H."/>
            <person name="Feng X."/>
            <person name="Li S."/>
            <person name="Wang J."/>
            <person name="Zhang G."/>
            <person name="Kronforst M.R."/>
            <person name="Wang W."/>
        </authorList>
    </citation>
    <scope>NUCLEOTIDE SEQUENCE [LARGE SCALE GENOMIC DNA]</scope>
    <source>
        <strain evidence="6">Ya'a_city_454_Pm</strain>
        <tissue evidence="6">Whole body</tissue>
    </source>
</reference>
<evidence type="ECO:0000313" key="7">
    <source>
        <dbReference type="Proteomes" id="UP000053240"/>
    </source>
</evidence>
<dbReference type="Gene3D" id="3.40.50.1820">
    <property type="entry name" value="alpha/beta hydrolase"/>
    <property type="match status" value="2"/>
</dbReference>
<evidence type="ECO:0000256" key="2">
    <source>
        <dbReference type="ARBA" id="ARBA00010701"/>
    </source>
</evidence>
<evidence type="ECO:0000256" key="1">
    <source>
        <dbReference type="ARBA" id="ARBA00004613"/>
    </source>
</evidence>
<proteinExistence type="inferred from homology"/>
<evidence type="ECO:0000313" key="6">
    <source>
        <dbReference type="EMBL" id="KPJ15729.1"/>
    </source>
</evidence>
<dbReference type="Pfam" id="PF00151">
    <property type="entry name" value="Lipase"/>
    <property type="match status" value="2"/>
</dbReference>
<dbReference type="GO" id="GO:0017171">
    <property type="term" value="F:serine hydrolase activity"/>
    <property type="evidence" value="ECO:0007669"/>
    <property type="project" value="TreeGrafter"/>
</dbReference>
<dbReference type="GO" id="GO:0016042">
    <property type="term" value="P:lipid catabolic process"/>
    <property type="evidence" value="ECO:0007669"/>
    <property type="project" value="TreeGrafter"/>
</dbReference>
<evidence type="ECO:0000256" key="4">
    <source>
        <dbReference type="RuleBase" id="RU004262"/>
    </source>
</evidence>
<keyword evidence="3" id="KW-0964">Secreted</keyword>
<sequence>YVDAASLRCYNGSMDNPMIVPLDFPRPLINNSCIETNRVTKFFISGFNRNVTSEESITILSAYIKRGDVNVVYLDWAEEATKENLGTVLGYLKAASNTQNIGFRFAAALLNLRDGGLEFTKVHLVGHSLGAQIAGITGNTLRDQGYVLQRATCLDPAGPLYSGLISFKNGVGPECAKQVDVVHTDPGGYGIAARAGTADFWPNYQGGKTVQPGCPSGNYPLLSQEGLCSHVAAWMYFAETINDCNCFPAASAPDYATWLNTNGTTNSTIYMGEYISPESLTEYLVTPLDNPLPIAYSSCLDRTRPTVVYTFGYQGKVNGPATTAVLTAYIAKRKRNVILLDWEEEAKSGLLGFQLSYATSAAPNAKKIGYGLGKALLTLSDAGIDLNSIHLMGHSLGAHLMGYAGSWLRERGKVVSRITGLDPASALFEGKFAFFKQLDRTCALFVDIIHTDPGNYGTSKSTGSVDIWPNYYGPKSKQPGCPRQPQETFSRADLCDHDRSWQYFIEAMLSGTNISAIYADNYLDWMQDYSRSNFTIYMGDLINTRARGNFFCSTNSQPPFGKGSEGLKPDYVINS</sequence>
<feature type="non-terminal residue" evidence="6">
    <location>
        <position position="1"/>
    </location>
</feature>
<dbReference type="PANTHER" id="PTHR11610">
    <property type="entry name" value="LIPASE"/>
    <property type="match status" value="1"/>
</dbReference>
<feature type="domain" description="Lipase" evidence="5">
    <location>
        <begin position="29"/>
        <end position="275"/>
    </location>
</feature>
<dbReference type="Proteomes" id="UP000053240">
    <property type="component" value="Unassembled WGS sequence"/>
</dbReference>
<name>A0A194RE37_PAPMA</name>
<protein>
    <submittedName>
        <fullName evidence="6">Lipase member H-B</fullName>
    </submittedName>
</protein>
<keyword evidence="7" id="KW-1185">Reference proteome</keyword>
<evidence type="ECO:0000256" key="3">
    <source>
        <dbReference type="ARBA" id="ARBA00022525"/>
    </source>
</evidence>
<dbReference type="PANTHER" id="PTHR11610:SF37">
    <property type="entry name" value="GH01208P"/>
    <property type="match status" value="1"/>
</dbReference>
<feature type="domain" description="Lipase" evidence="5">
    <location>
        <begin position="302"/>
        <end position="541"/>
    </location>
</feature>
<dbReference type="InterPro" id="IPR013818">
    <property type="entry name" value="Lipase"/>
</dbReference>
<accession>A0A194RE37</accession>
<evidence type="ECO:0000259" key="5">
    <source>
        <dbReference type="Pfam" id="PF00151"/>
    </source>
</evidence>
<dbReference type="SUPFAM" id="SSF53474">
    <property type="entry name" value="alpha/beta-Hydrolases"/>
    <property type="match status" value="2"/>
</dbReference>
<dbReference type="EMBL" id="KQ460325">
    <property type="protein sequence ID" value="KPJ15729.1"/>
    <property type="molecule type" value="Genomic_DNA"/>
</dbReference>
<dbReference type="AlphaFoldDB" id="A0A194RE37"/>
<dbReference type="GO" id="GO:0005615">
    <property type="term" value="C:extracellular space"/>
    <property type="evidence" value="ECO:0007669"/>
    <property type="project" value="TreeGrafter"/>
</dbReference>